<name>A0A1H3HTN8_9PROT</name>
<protein>
    <submittedName>
        <fullName evidence="1">Surface carbohydrate biosynthesis protein</fullName>
    </submittedName>
</protein>
<organism evidence="1 2">
    <name type="scientific">Nitrosomonas halophila</name>
    <dbReference type="NCBI Taxonomy" id="44576"/>
    <lineage>
        <taxon>Bacteria</taxon>
        <taxon>Pseudomonadati</taxon>
        <taxon>Pseudomonadota</taxon>
        <taxon>Betaproteobacteria</taxon>
        <taxon>Nitrosomonadales</taxon>
        <taxon>Nitrosomonadaceae</taxon>
        <taxon>Nitrosomonas</taxon>
    </lineage>
</organism>
<dbReference type="EMBL" id="FNOY01000022">
    <property type="protein sequence ID" value="SDY18876.1"/>
    <property type="molecule type" value="Genomic_DNA"/>
</dbReference>
<dbReference type="OrthoDB" id="5430637at2"/>
<dbReference type="NCBIfam" id="TIGR04396">
    <property type="entry name" value="surf_polysacc"/>
    <property type="match status" value="1"/>
</dbReference>
<dbReference type="STRING" id="44576.SAMN05421881_10227"/>
<reference evidence="1 2" key="1">
    <citation type="submission" date="2016-10" db="EMBL/GenBank/DDBJ databases">
        <authorList>
            <person name="de Groot N.N."/>
        </authorList>
    </citation>
    <scope>NUCLEOTIDE SEQUENCE [LARGE SCALE GENOMIC DNA]</scope>
    <source>
        <strain evidence="1 2">Nm1</strain>
    </source>
</reference>
<accession>A0A1H3HTN8</accession>
<sequence>MRGNRVNPNKPSLYLPCETRNREFEAKLLLACHAAERGWRGVVGAKKAIDQRIARLPRGLYISKSITRRNRFILDIGKRLGHIVTAWDEEGLVFASPEIYRTTKVGATTLTIPEKLFAWGEANATAWRNHPAFNGTPISITGNPRADLLRPELRDYFADEARSLRRHHGDFILINTNFSLVNHFLPGKSLYRQMLQAKKQPISQYGSINGLALHKVKLFQHFIEMAQAVAQRFPWHKLIIRPHPSENLDTWRGIMAGHSNVAIIYSGNVAAWLLATRALIHNGCTTGVESFLLERPAIAYQPVVSEDYDSQLPNTLSLRVSDLNTLYMHIDNLLQGNTSGQETLLKKCHAHACQHIASFDGKSACERILDSLEPTKSLLLDRKKPPLVDQIIGWTAAESRRLFKRTQLVRRTTTDSTGYQQHIFPAVSQSQVETYLQRFSTLLNRFHDLQVDDLGDCIFALSKQ</sequence>
<dbReference type="AlphaFoldDB" id="A0A1H3HTN8"/>
<evidence type="ECO:0000313" key="2">
    <source>
        <dbReference type="Proteomes" id="UP000198640"/>
    </source>
</evidence>
<dbReference type="Proteomes" id="UP000198640">
    <property type="component" value="Unassembled WGS sequence"/>
</dbReference>
<keyword evidence="2" id="KW-1185">Reference proteome</keyword>
<gene>
    <name evidence="1" type="ORF">SAMN05421881_10227</name>
</gene>
<evidence type="ECO:0000313" key="1">
    <source>
        <dbReference type="EMBL" id="SDY18876.1"/>
    </source>
</evidence>
<proteinExistence type="predicted"/>
<dbReference type="InterPro" id="IPR030906">
    <property type="entry name" value="Surf_polysacc"/>
</dbReference>